<sequence length="397" mass="45017">MFEAGLDYLNRMKPALWDASTVITLYRNEKPTLLPGELISRIIKDLEELGQRRPTMKKPIEKLLSTLKCVHALDQAFTPAEDHSETVNKSKSDEVAPTSKVADIWNSHGNVTINQSNVPLDVKKGKKSFSFVPQLKPSTSTHKSRVSEEDRITLAPLYHIKINDDHTAYTPTNIIHDYEQNIDDQAVNASLSKRPLAYNFLKQALNEPLANLRQFLWTHGQDDHDGIEGSKEQASDKEEQLMELIRLVLTDYSTICLKPQYPAPTNERTPFVESIIPLFKYMSSITKSIAFVWCEKGLAIPKAAKLMDGIGTAVLDNVERVLLESSGDADDMHTNEDTLKLLEYTSLCLQTEKSRYQQASHDTFVQRRLFGIQFQRFGLTYHTSSLSLSMQRIMSTK</sequence>
<dbReference type="OrthoDB" id="2280511at2759"/>
<dbReference type="Proteomes" id="UP000242180">
    <property type="component" value="Unassembled WGS sequence"/>
</dbReference>
<dbReference type="AlphaFoldDB" id="A0A1X2HK15"/>
<accession>A0A1X2HK15</accession>
<protein>
    <submittedName>
        <fullName evidence="1">Uncharacterized protein</fullName>
    </submittedName>
</protein>
<dbReference type="OMA" id="NACHENQ"/>
<dbReference type="InParanoid" id="A0A1X2HK15"/>
<name>A0A1X2HK15_SYNRA</name>
<keyword evidence="2" id="KW-1185">Reference proteome</keyword>
<dbReference type="EMBL" id="MCGN01000003">
    <property type="protein sequence ID" value="ORY99455.1"/>
    <property type="molecule type" value="Genomic_DNA"/>
</dbReference>
<gene>
    <name evidence="1" type="ORF">BCR43DRAFT_562690</name>
</gene>
<comment type="caution">
    <text evidence="1">The sequence shown here is derived from an EMBL/GenBank/DDBJ whole genome shotgun (WGS) entry which is preliminary data.</text>
</comment>
<reference evidence="1 2" key="1">
    <citation type="submission" date="2016-07" db="EMBL/GenBank/DDBJ databases">
        <title>Pervasive Adenine N6-methylation of Active Genes in Fungi.</title>
        <authorList>
            <consortium name="DOE Joint Genome Institute"/>
            <person name="Mondo S.J."/>
            <person name="Dannebaum R.O."/>
            <person name="Kuo R.C."/>
            <person name="Labutti K."/>
            <person name="Haridas S."/>
            <person name="Kuo A."/>
            <person name="Salamov A."/>
            <person name="Ahrendt S.R."/>
            <person name="Lipzen A."/>
            <person name="Sullivan W."/>
            <person name="Andreopoulos W.B."/>
            <person name="Clum A."/>
            <person name="Lindquist E."/>
            <person name="Daum C."/>
            <person name="Ramamoorthy G.K."/>
            <person name="Gryganskyi A."/>
            <person name="Culley D."/>
            <person name="Magnuson J.K."/>
            <person name="James T.Y."/>
            <person name="O'Malley M.A."/>
            <person name="Stajich J.E."/>
            <person name="Spatafora J.W."/>
            <person name="Visel A."/>
            <person name="Grigoriev I.V."/>
        </authorList>
    </citation>
    <scope>NUCLEOTIDE SEQUENCE [LARGE SCALE GENOMIC DNA]</scope>
    <source>
        <strain evidence="1 2">NRRL 2496</strain>
    </source>
</reference>
<proteinExistence type="predicted"/>
<evidence type="ECO:0000313" key="2">
    <source>
        <dbReference type="Proteomes" id="UP000242180"/>
    </source>
</evidence>
<evidence type="ECO:0000313" key="1">
    <source>
        <dbReference type="EMBL" id="ORY99455.1"/>
    </source>
</evidence>
<organism evidence="1 2">
    <name type="scientific">Syncephalastrum racemosum</name>
    <name type="common">Filamentous fungus</name>
    <dbReference type="NCBI Taxonomy" id="13706"/>
    <lineage>
        <taxon>Eukaryota</taxon>
        <taxon>Fungi</taxon>
        <taxon>Fungi incertae sedis</taxon>
        <taxon>Mucoromycota</taxon>
        <taxon>Mucoromycotina</taxon>
        <taxon>Mucoromycetes</taxon>
        <taxon>Mucorales</taxon>
        <taxon>Syncephalastraceae</taxon>
        <taxon>Syncephalastrum</taxon>
    </lineage>
</organism>